<dbReference type="SUPFAM" id="SSF81383">
    <property type="entry name" value="F-box domain"/>
    <property type="match status" value="1"/>
</dbReference>
<evidence type="ECO:0000313" key="2">
    <source>
        <dbReference type="Proteomes" id="UP000324897"/>
    </source>
</evidence>
<dbReference type="EMBL" id="RWGY01000002">
    <property type="protein sequence ID" value="TVU51185.1"/>
    <property type="molecule type" value="Genomic_DNA"/>
</dbReference>
<dbReference type="PANTHER" id="PTHR31264:SF3">
    <property type="entry name" value="OS07G0554100 PROTEIN"/>
    <property type="match status" value="1"/>
</dbReference>
<feature type="non-terminal residue" evidence="1">
    <location>
        <position position="1"/>
    </location>
</feature>
<dbReference type="OrthoDB" id="627920at2759"/>
<keyword evidence="2" id="KW-1185">Reference proteome</keyword>
<dbReference type="SUPFAM" id="SSF51735">
    <property type="entry name" value="NAD(P)-binding Rossmann-fold domains"/>
    <property type="match status" value="1"/>
</dbReference>
<dbReference type="PANTHER" id="PTHR31264">
    <property type="entry name" value="OS07G0554500 PROTEIN-RELATED"/>
    <property type="match status" value="1"/>
</dbReference>
<protein>
    <recommendedName>
        <fullName evidence="3">F-box domain-containing protein</fullName>
    </recommendedName>
</protein>
<evidence type="ECO:0000313" key="1">
    <source>
        <dbReference type="EMBL" id="TVU51185.1"/>
    </source>
</evidence>
<dbReference type="InterPro" id="IPR036047">
    <property type="entry name" value="F-box-like_dom_sf"/>
</dbReference>
<proteinExistence type="predicted"/>
<evidence type="ECO:0008006" key="3">
    <source>
        <dbReference type="Google" id="ProtNLM"/>
    </source>
</evidence>
<dbReference type="Proteomes" id="UP000324897">
    <property type="component" value="Chromosome 6"/>
</dbReference>
<comment type="caution">
    <text evidence="1">The sequence shown here is derived from an EMBL/GenBank/DDBJ whole genome shotgun (WGS) entry which is preliminary data.</text>
</comment>
<dbReference type="InterPro" id="IPR036291">
    <property type="entry name" value="NAD(P)-bd_dom_sf"/>
</dbReference>
<accession>A0A5J9WTL3</accession>
<reference evidence="1 2" key="1">
    <citation type="journal article" date="2019" name="Sci. Rep.">
        <title>A high-quality genome of Eragrostis curvula grass provides insights into Poaceae evolution and supports new strategies to enhance forage quality.</title>
        <authorList>
            <person name="Carballo J."/>
            <person name="Santos B.A.C.M."/>
            <person name="Zappacosta D."/>
            <person name="Garbus I."/>
            <person name="Selva J.P."/>
            <person name="Gallo C.A."/>
            <person name="Diaz A."/>
            <person name="Albertini E."/>
            <person name="Caccamo M."/>
            <person name="Echenique V."/>
        </authorList>
    </citation>
    <scope>NUCLEOTIDE SEQUENCE [LARGE SCALE GENOMIC DNA]</scope>
    <source>
        <strain evidence="2">cv. Victoria</strain>
        <tissue evidence="1">Leaf</tissue>
    </source>
</reference>
<dbReference type="AlphaFoldDB" id="A0A5J9WTL3"/>
<dbReference type="Gene3D" id="3.40.50.720">
    <property type="entry name" value="NAD(P)-binding Rossmann-like Domain"/>
    <property type="match status" value="1"/>
</dbReference>
<name>A0A5J9WTL3_9POAL</name>
<dbReference type="Gramene" id="TVU51185">
    <property type="protein sequence ID" value="TVU51185"/>
    <property type="gene ID" value="EJB05_02594"/>
</dbReference>
<organism evidence="1 2">
    <name type="scientific">Eragrostis curvula</name>
    <name type="common">weeping love grass</name>
    <dbReference type="NCBI Taxonomy" id="38414"/>
    <lineage>
        <taxon>Eukaryota</taxon>
        <taxon>Viridiplantae</taxon>
        <taxon>Streptophyta</taxon>
        <taxon>Embryophyta</taxon>
        <taxon>Tracheophyta</taxon>
        <taxon>Spermatophyta</taxon>
        <taxon>Magnoliopsida</taxon>
        <taxon>Liliopsida</taxon>
        <taxon>Poales</taxon>
        <taxon>Poaceae</taxon>
        <taxon>PACMAD clade</taxon>
        <taxon>Chloridoideae</taxon>
        <taxon>Eragrostideae</taxon>
        <taxon>Eragrostidinae</taxon>
        <taxon>Eragrostis</taxon>
    </lineage>
</organism>
<sequence>MTSLCSLTDDLLAEIFLHLPTLADVGRTATACAAFRRVIADHAFRRRLRSIHPAPLLLGFLSGATRFHPAEPPHSSAPAAQSLKSAADFSFSFVVPSAAGRRFPIDARDGRVLLNNHGQDYNELVVCDPLHRQYLMLPEIPQGDSSSSAGASPDRPQWKKQYRRACLVPAGADEDVETSSFKVLYMEEWSPEPPSAFVFSSATGQWSRLAMDGILAGTIPPLYTMHRRTPCYANGCFYWIFTTSDVSFSFLFHDDDDDEKSDVDRLLVLDTRSMEFSTIDLPPPGPGYAFCDHVIVEADEGGIGMFTLHKGIFDSLDSYLEYTTRGVVDGEWQPRRIVLTLPPRHTYKLVGATDRCLLLHGAPSVDLMQSPSWDKSNMWGTSDVDFSFFSVEFGSMQIKRVCRSLQGEGVPYTGFPPSLSLPKLQLVVVCESPEARRGLVSSAATVCVDQSWPEDTIKDETCWSDKELCKQLGHWYSVAKIQAEEMALEYGEQNGLHVVTILPGMVVGPLLQTVALNTTMKVLRYLALHRELIALPVHNLNSEAKFLSLLLFPSLYSPEVPMFNKRNAFPIFNS</sequence>
<gene>
    <name evidence="1" type="ORF">EJB05_02594</name>
</gene>